<dbReference type="InterPro" id="IPR002347">
    <property type="entry name" value="SDR_fam"/>
</dbReference>
<name>A0AAJ6B3C0_9MICO</name>
<evidence type="ECO:0000259" key="2">
    <source>
        <dbReference type="SMART" id="SM00822"/>
    </source>
</evidence>
<evidence type="ECO:0000256" key="1">
    <source>
        <dbReference type="ARBA" id="ARBA00023002"/>
    </source>
</evidence>
<dbReference type="AlphaFoldDB" id="A0AAJ6B3C0"/>
<keyword evidence="1" id="KW-0560">Oxidoreductase</keyword>
<dbReference type="GO" id="GO:0016491">
    <property type="term" value="F:oxidoreductase activity"/>
    <property type="evidence" value="ECO:0007669"/>
    <property type="project" value="UniProtKB-KW"/>
</dbReference>
<dbReference type="InterPro" id="IPR057326">
    <property type="entry name" value="KR_dom"/>
</dbReference>
<sequence>MSRTILITGASDGIGAAAARQLHDAGERVIIVGRDPVKTARVADALEAPRYVADFADLDQVRALAADVRTHHPRIDVLANNAGGVFGERTLTIDGHERTFQVNHLAPFLLTALLQDLLTENGASVIQTSSAAAQRFSRFDVDDLDGTRRFSRTTAYGNAKLANILFTVELQRRHGASASRPGVSAVAFHPGVIASGFAADSRGPWRWLYTNPLSRRLLTPVDVGGARLTWLALGVPGRDWTPGAYYERNRPAKPHPRAADAHLAATLWERSAEMVGLPGS</sequence>
<dbReference type="Proteomes" id="UP001213972">
    <property type="component" value="Chromosome"/>
</dbReference>
<evidence type="ECO:0000313" key="4">
    <source>
        <dbReference type="Proteomes" id="UP001213972"/>
    </source>
</evidence>
<accession>A0AAJ6B3C0</accession>
<evidence type="ECO:0000313" key="3">
    <source>
        <dbReference type="EMBL" id="WEK13985.1"/>
    </source>
</evidence>
<gene>
    <name evidence="3" type="ORF">P0Y48_01875</name>
</gene>
<dbReference type="Gene3D" id="3.40.50.720">
    <property type="entry name" value="NAD(P)-binding Rossmann-like Domain"/>
    <property type="match status" value="1"/>
</dbReference>
<dbReference type="PRINTS" id="PR00081">
    <property type="entry name" value="GDHRDH"/>
</dbReference>
<dbReference type="InterPro" id="IPR036291">
    <property type="entry name" value="NAD(P)-bd_dom_sf"/>
</dbReference>
<dbReference type="PANTHER" id="PTHR43157:SF31">
    <property type="entry name" value="PHOSPHATIDYLINOSITOL-GLYCAN BIOSYNTHESIS CLASS F PROTEIN"/>
    <property type="match status" value="1"/>
</dbReference>
<dbReference type="EMBL" id="CP119321">
    <property type="protein sequence ID" value="WEK13985.1"/>
    <property type="molecule type" value="Genomic_DNA"/>
</dbReference>
<feature type="domain" description="Ketoreductase" evidence="2">
    <location>
        <begin position="3"/>
        <end position="191"/>
    </location>
</feature>
<protein>
    <submittedName>
        <fullName evidence="3">SDR family NAD(P)-dependent oxidoreductase</fullName>
    </submittedName>
</protein>
<proteinExistence type="predicted"/>
<dbReference type="Pfam" id="PF00106">
    <property type="entry name" value="adh_short"/>
    <property type="match status" value="1"/>
</dbReference>
<dbReference type="SUPFAM" id="SSF51735">
    <property type="entry name" value="NAD(P)-binding Rossmann-fold domains"/>
    <property type="match status" value="1"/>
</dbReference>
<organism evidence="3 4">
    <name type="scientific">Candidatus Microbacterium phytovorans</name>
    <dbReference type="NCBI Taxonomy" id="3121374"/>
    <lineage>
        <taxon>Bacteria</taxon>
        <taxon>Bacillati</taxon>
        <taxon>Actinomycetota</taxon>
        <taxon>Actinomycetes</taxon>
        <taxon>Micrococcales</taxon>
        <taxon>Microbacteriaceae</taxon>
        <taxon>Microbacterium</taxon>
    </lineage>
</organism>
<dbReference type="PANTHER" id="PTHR43157">
    <property type="entry name" value="PHOSPHATIDYLINOSITOL-GLYCAN BIOSYNTHESIS CLASS F PROTEIN-RELATED"/>
    <property type="match status" value="1"/>
</dbReference>
<reference evidence="3" key="1">
    <citation type="submission" date="2023-03" db="EMBL/GenBank/DDBJ databases">
        <title>Andean soil-derived lignocellulolytic bacterial consortium as a source of novel taxa and putative plastic-active enzymes.</title>
        <authorList>
            <person name="Diaz-Garcia L."/>
            <person name="Chuvochina M."/>
            <person name="Feuerriegel G."/>
            <person name="Bunk B."/>
            <person name="Sproer C."/>
            <person name="Streit W.R."/>
            <person name="Rodriguez L.M."/>
            <person name="Overmann J."/>
            <person name="Jimenez D.J."/>
        </authorList>
    </citation>
    <scope>NUCLEOTIDE SEQUENCE</scope>
    <source>
        <strain evidence="3">MAG 4610</strain>
    </source>
</reference>
<dbReference type="SMART" id="SM00822">
    <property type="entry name" value="PKS_KR"/>
    <property type="match status" value="1"/>
</dbReference>